<evidence type="ECO:0000313" key="2">
    <source>
        <dbReference type="EMBL" id="CAG2240516.1"/>
    </source>
</evidence>
<keyword evidence="3" id="KW-1185">Reference proteome</keyword>
<comment type="caution">
    <text evidence="2">The sequence shown here is derived from an EMBL/GenBank/DDBJ whole genome shotgun (WGS) entry which is preliminary data.</text>
</comment>
<dbReference type="Proteomes" id="UP000683360">
    <property type="component" value="Unassembled WGS sequence"/>
</dbReference>
<gene>
    <name evidence="2" type="ORF">MEDL_52824</name>
</gene>
<protein>
    <submittedName>
        <fullName evidence="2">Protein MON2 homolog</fullName>
    </submittedName>
</protein>
<accession>A0A8S3U3J3</accession>
<proteinExistence type="predicted"/>
<dbReference type="Pfam" id="PF16213">
    <property type="entry name" value="DCB"/>
    <property type="match status" value="1"/>
</dbReference>
<sequence length="377" mass="41308">MASPLKDQTVAKKLVENLQTDLRGLSAEAKKKHPNIKEKNTVEIEDNNCKNEGIIAGLIPASAEIVQPFVMGCDTKNSKIMQICLGGVQRLISHEAVSMALVLCFRLHFAKDSTTINTAAATIKQLVSIVFERVLSEDRVKSQGNKAPDIQGTPPALVGGMPVGGGVTPQAAFMYRGVWIPLAITVPQGQTKSMFTDESATEAVLKAMKTYANLCGQLEMTTPRDAFITALCKASLPPHYTLTVLNSQSIAQSSQKAKNIQCMRSLLSVAHCHGGILGTAWHLVLTTLQEPSLFAVAKLLETGLVNLSRVEVLWRPVTAHLLELRKSDLIVDRERSEKEKIHARVQPLYMCLLVSQVPKEKQSEKYELDSFALLSIW</sequence>
<dbReference type="AlphaFoldDB" id="A0A8S3U3J3"/>
<feature type="domain" description="Mon2/Sec7/BIG1-like dimerisation and cyclophilin-binding" evidence="1">
    <location>
        <begin position="11"/>
        <end position="98"/>
    </location>
</feature>
<evidence type="ECO:0000259" key="1">
    <source>
        <dbReference type="Pfam" id="PF16213"/>
    </source>
</evidence>
<dbReference type="OrthoDB" id="294853at2759"/>
<name>A0A8S3U3J3_MYTED</name>
<dbReference type="EMBL" id="CAJPWZ010002564">
    <property type="protein sequence ID" value="CAG2240516.1"/>
    <property type="molecule type" value="Genomic_DNA"/>
</dbReference>
<evidence type="ECO:0000313" key="3">
    <source>
        <dbReference type="Proteomes" id="UP000683360"/>
    </source>
</evidence>
<dbReference type="InterPro" id="IPR032629">
    <property type="entry name" value="DCB_dom"/>
</dbReference>
<reference evidence="2" key="1">
    <citation type="submission" date="2021-03" db="EMBL/GenBank/DDBJ databases">
        <authorList>
            <person name="Bekaert M."/>
        </authorList>
    </citation>
    <scope>NUCLEOTIDE SEQUENCE</scope>
</reference>
<organism evidence="2 3">
    <name type="scientific">Mytilus edulis</name>
    <name type="common">Blue mussel</name>
    <dbReference type="NCBI Taxonomy" id="6550"/>
    <lineage>
        <taxon>Eukaryota</taxon>
        <taxon>Metazoa</taxon>
        <taxon>Spiralia</taxon>
        <taxon>Lophotrochozoa</taxon>
        <taxon>Mollusca</taxon>
        <taxon>Bivalvia</taxon>
        <taxon>Autobranchia</taxon>
        <taxon>Pteriomorphia</taxon>
        <taxon>Mytilida</taxon>
        <taxon>Mytiloidea</taxon>
        <taxon>Mytilidae</taxon>
        <taxon>Mytilinae</taxon>
        <taxon>Mytilus</taxon>
    </lineage>
</organism>